<evidence type="ECO:0000256" key="8">
    <source>
        <dbReference type="ARBA" id="ARBA00056100"/>
    </source>
</evidence>
<evidence type="ECO:0000256" key="4">
    <source>
        <dbReference type="ARBA" id="ARBA00022475"/>
    </source>
</evidence>
<feature type="transmembrane region" description="Helical" evidence="10">
    <location>
        <begin position="69"/>
        <end position="90"/>
    </location>
</feature>
<dbReference type="EMBL" id="ML994619">
    <property type="protein sequence ID" value="KAF2190248.1"/>
    <property type="molecule type" value="Genomic_DNA"/>
</dbReference>
<dbReference type="PANTHER" id="PTHR31686:SF1">
    <property type="entry name" value="SULFITE EFFLUX PUMP SSU1"/>
    <property type="match status" value="1"/>
</dbReference>
<protein>
    <recommendedName>
        <fullName evidence="9">Sulfite efflux pump SSU1</fullName>
    </recommendedName>
</protein>
<evidence type="ECO:0000313" key="11">
    <source>
        <dbReference type="EMBL" id="KAF2190248.1"/>
    </source>
</evidence>
<comment type="function">
    <text evidence="8">Sulphite efflux pump required for the secretion of sulphite as a reducing agent. In the presence of sulphite, cystine in keratin is directly cleaved to cysteine and S-sulphocysteine, and thereby, reduced proteins become accessible to hydrolysis by a variety of secreted endo- and exoproteases. Excretion of sulphite mediated by an efflux pump also represents a detoxification pathway for dermatophytes during infection of the epidermal stratum corneum, hair and nails, which are rich in cysteine.</text>
</comment>
<evidence type="ECO:0000256" key="9">
    <source>
        <dbReference type="ARBA" id="ARBA00072906"/>
    </source>
</evidence>
<evidence type="ECO:0000256" key="1">
    <source>
        <dbReference type="ARBA" id="ARBA00004651"/>
    </source>
</evidence>
<dbReference type="Pfam" id="PF03595">
    <property type="entry name" value="SLAC1"/>
    <property type="match status" value="1"/>
</dbReference>
<dbReference type="PANTHER" id="PTHR31686">
    <property type="match status" value="1"/>
</dbReference>
<keyword evidence="7 10" id="KW-0472">Membrane</keyword>
<accession>A0A6A6EHU4</accession>
<organism evidence="11 12">
    <name type="scientific">Zopfia rhizophila CBS 207.26</name>
    <dbReference type="NCBI Taxonomy" id="1314779"/>
    <lineage>
        <taxon>Eukaryota</taxon>
        <taxon>Fungi</taxon>
        <taxon>Dikarya</taxon>
        <taxon>Ascomycota</taxon>
        <taxon>Pezizomycotina</taxon>
        <taxon>Dothideomycetes</taxon>
        <taxon>Dothideomycetes incertae sedis</taxon>
        <taxon>Zopfiaceae</taxon>
        <taxon>Zopfia</taxon>
    </lineage>
</organism>
<dbReference type="AlphaFoldDB" id="A0A6A6EHU4"/>
<proteinExistence type="inferred from homology"/>
<dbReference type="Gene3D" id="1.50.10.150">
    <property type="entry name" value="Voltage-dependent anion channel"/>
    <property type="match status" value="1"/>
</dbReference>
<feature type="transmembrane region" description="Helical" evidence="10">
    <location>
        <begin position="385"/>
        <end position="404"/>
    </location>
</feature>
<dbReference type="InterPro" id="IPR051629">
    <property type="entry name" value="Sulfite_efflux_TDT"/>
</dbReference>
<dbReference type="CDD" id="cd09318">
    <property type="entry name" value="TDT_SSU1"/>
    <property type="match status" value="1"/>
</dbReference>
<dbReference type="FunFam" id="1.50.10.150:FF:000004">
    <property type="entry name" value="Malic acid transporter"/>
    <property type="match status" value="1"/>
</dbReference>
<dbReference type="Proteomes" id="UP000800200">
    <property type="component" value="Unassembled WGS sequence"/>
</dbReference>
<reference evidence="11" key="1">
    <citation type="journal article" date="2020" name="Stud. Mycol.">
        <title>101 Dothideomycetes genomes: a test case for predicting lifestyles and emergence of pathogens.</title>
        <authorList>
            <person name="Haridas S."/>
            <person name="Albert R."/>
            <person name="Binder M."/>
            <person name="Bloem J."/>
            <person name="Labutti K."/>
            <person name="Salamov A."/>
            <person name="Andreopoulos B."/>
            <person name="Baker S."/>
            <person name="Barry K."/>
            <person name="Bills G."/>
            <person name="Bluhm B."/>
            <person name="Cannon C."/>
            <person name="Castanera R."/>
            <person name="Culley D."/>
            <person name="Daum C."/>
            <person name="Ezra D."/>
            <person name="Gonzalez J."/>
            <person name="Henrissat B."/>
            <person name="Kuo A."/>
            <person name="Liang C."/>
            <person name="Lipzen A."/>
            <person name="Lutzoni F."/>
            <person name="Magnuson J."/>
            <person name="Mondo S."/>
            <person name="Nolan M."/>
            <person name="Ohm R."/>
            <person name="Pangilinan J."/>
            <person name="Park H.-J."/>
            <person name="Ramirez L."/>
            <person name="Alfaro M."/>
            <person name="Sun H."/>
            <person name="Tritt A."/>
            <person name="Yoshinaga Y."/>
            <person name="Zwiers L.-H."/>
            <person name="Turgeon B."/>
            <person name="Goodwin S."/>
            <person name="Spatafora J."/>
            <person name="Crous P."/>
            <person name="Grigoriev I."/>
        </authorList>
    </citation>
    <scope>NUCLEOTIDE SEQUENCE</scope>
    <source>
        <strain evidence="11">CBS 207.26</strain>
    </source>
</reference>
<feature type="transmembrane region" description="Helical" evidence="10">
    <location>
        <begin position="280"/>
        <end position="302"/>
    </location>
</feature>
<keyword evidence="12" id="KW-1185">Reference proteome</keyword>
<feature type="transmembrane region" description="Helical" evidence="10">
    <location>
        <begin position="176"/>
        <end position="200"/>
    </location>
</feature>
<evidence type="ECO:0000256" key="10">
    <source>
        <dbReference type="SAM" id="Phobius"/>
    </source>
</evidence>
<feature type="transmembrane region" description="Helical" evidence="10">
    <location>
        <begin position="322"/>
        <end position="346"/>
    </location>
</feature>
<keyword evidence="5 10" id="KW-0812">Transmembrane</keyword>
<gene>
    <name evidence="11" type="ORF">K469DRAFT_658080</name>
</gene>
<evidence type="ECO:0000256" key="2">
    <source>
        <dbReference type="ARBA" id="ARBA00008566"/>
    </source>
</evidence>
<keyword evidence="6 10" id="KW-1133">Transmembrane helix</keyword>
<evidence type="ECO:0000256" key="7">
    <source>
        <dbReference type="ARBA" id="ARBA00023136"/>
    </source>
</evidence>
<feature type="transmembrane region" description="Helical" evidence="10">
    <location>
        <begin position="358"/>
        <end position="379"/>
    </location>
</feature>
<comment type="subcellular location">
    <subcellularLocation>
        <location evidence="1">Cell membrane</location>
        <topology evidence="1">Multi-pass membrane protein</topology>
    </subcellularLocation>
</comment>
<comment type="similarity">
    <text evidence="2">Belongs to the tellurite-resistance/dicarboxylate transporter (TDT) family.</text>
</comment>
<dbReference type="InterPro" id="IPR038665">
    <property type="entry name" value="Voltage-dep_anion_channel_sf"/>
</dbReference>
<dbReference type="OrthoDB" id="1099at2759"/>
<sequence length="440" mass="48342">MSASPPSSLRVQTCSQRPSLRNDVEITSGDATCPNDANQEKRCADTSLPLLPKWLIQERRGWRRAIQNLTPSWFAVTMGTGIVSLLLHSLSTFYSGHSKSLGVLSAMFFILNVLLFIAISIMTALRYALYPATWSLMLRHPVQSLFLGTLPMGFATIVSMFTLFCVPKWGGASIQIAWTMWWVDVVVSVACCLGLPVQMMTKHQNRHETMTAAWLLPIVAPIVAAASGAVVASVLPNPQHALLTIITSYVLWGTGVPLAMAVLVIYFHRLTVYKLPPQEVIVSVFLPLGPMGQGGYGIMQLGSMAMKIFPETKTLHPSAGEILYVLGFSVAIIMWGFGLVWFFFALASISRSKFPFNMGWWGFTFPIGVFAMSTLTLGQELPSRFFTILGTTFAVCVILLWLLVGGGTVRNVLFGNIFEAPCLREMEKASRAVEMEGQDA</sequence>
<dbReference type="GO" id="GO:0000319">
    <property type="term" value="F:sulfite transmembrane transporter activity"/>
    <property type="evidence" value="ECO:0007669"/>
    <property type="project" value="TreeGrafter"/>
</dbReference>
<evidence type="ECO:0000256" key="3">
    <source>
        <dbReference type="ARBA" id="ARBA00022448"/>
    </source>
</evidence>
<evidence type="ECO:0000256" key="5">
    <source>
        <dbReference type="ARBA" id="ARBA00022692"/>
    </source>
</evidence>
<keyword evidence="3" id="KW-0813">Transport</keyword>
<feature type="transmembrane region" description="Helical" evidence="10">
    <location>
        <begin position="145"/>
        <end position="164"/>
    </location>
</feature>
<dbReference type="GO" id="GO:0005886">
    <property type="term" value="C:plasma membrane"/>
    <property type="evidence" value="ECO:0007669"/>
    <property type="project" value="UniProtKB-SubCell"/>
</dbReference>
<name>A0A6A6EHU4_9PEZI</name>
<feature type="transmembrane region" description="Helical" evidence="10">
    <location>
        <begin position="212"/>
        <end position="235"/>
    </location>
</feature>
<feature type="transmembrane region" description="Helical" evidence="10">
    <location>
        <begin position="241"/>
        <end position="268"/>
    </location>
</feature>
<feature type="transmembrane region" description="Helical" evidence="10">
    <location>
        <begin position="102"/>
        <end position="125"/>
    </location>
</feature>
<evidence type="ECO:0000313" key="12">
    <source>
        <dbReference type="Proteomes" id="UP000800200"/>
    </source>
</evidence>
<evidence type="ECO:0000256" key="6">
    <source>
        <dbReference type="ARBA" id="ARBA00022989"/>
    </source>
</evidence>
<dbReference type="InterPro" id="IPR004695">
    <property type="entry name" value="SLAC1/Mae1/Ssu1/TehA"/>
</dbReference>
<keyword evidence="4" id="KW-1003">Cell membrane</keyword>